<keyword evidence="1" id="KW-0175">Coiled coil</keyword>
<keyword evidence="3" id="KW-1185">Reference proteome</keyword>
<evidence type="ECO:0000313" key="3">
    <source>
        <dbReference type="Proteomes" id="UP000284706"/>
    </source>
</evidence>
<dbReference type="InParanoid" id="A0A409YAZ0"/>
<dbReference type="EMBL" id="NHYE01001025">
    <property type="protein sequence ID" value="PPR00168.1"/>
    <property type="molecule type" value="Genomic_DNA"/>
</dbReference>
<gene>
    <name evidence="2" type="ORF">CVT26_008887</name>
</gene>
<evidence type="ECO:0000313" key="2">
    <source>
        <dbReference type="EMBL" id="PPR00168.1"/>
    </source>
</evidence>
<evidence type="ECO:0000256" key="1">
    <source>
        <dbReference type="SAM" id="Coils"/>
    </source>
</evidence>
<accession>A0A409YAZ0</accession>
<dbReference type="Proteomes" id="UP000284706">
    <property type="component" value="Unassembled WGS sequence"/>
</dbReference>
<proteinExistence type="predicted"/>
<organism evidence="2 3">
    <name type="scientific">Gymnopilus dilepis</name>
    <dbReference type="NCBI Taxonomy" id="231916"/>
    <lineage>
        <taxon>Eukaryota</taxon>
        <taxon>Fungi</taxon>
        <taxon>Dikarya</taxon>
        <taxon>Basidiomycota</taxon>
        <taxon>Agaricomycotina</taxon>
        <taxon>Agaricomycetes</taxon>
        <taxon>Agaricomycetidae</taxon>
        <taxon>Agaricales</taxon>
        <taxon>Agaricineae</taxon>
        <taxon>Hymenogastraceae</taxon>
        <taxon>Gymnopilus</taxon>
    </lineage>
</organism>
<dbReference type="AlphaFoldDB" id="A0A409YAZ0"/>
<name>A0A409YAZ0_9AGAR</name>
<feature type="coiled-coil region" evidence="1">
    <location>
        <begin position="618"/>
        <end position="645"/>
    </location>
</feature>
<reference evidence="2 3" key="1">
    <citation type="journal article" date="2018" name="Evol. Lett.">
        <title>Horizontal gene cluster transfer increased hallucinogenic mushroom diversity.</title>
        <authorList>
            <person name="Reynolds H.T."/>
            <person name="Vijayakumar V."/>
            <person name="Gluck-Thaler E."/>
            <person name="Korotkin H.B."/>
            <person name="Matheny P.B."/>
            <person name="Slot J.C."/>
        </authorList>
    </citation>
    <scope>NUCLEOTIDE SEQUENCE [LARGE SCALE GENOMIC DNA]</scope>
    <source>
        <strain evidence="2 3">SRW20</strain>
    </source>
</reference>
<comment type="caution">
    <text evidence="2">The sequence shown here is derived from an EMBL/GenBank/DDBJ whole genome shotgun (WGS) entry which is preliminary data.</text>
</comment>
<protein>
    <submittedName>
        <fullName evidence="2">Uncharacterized protein</fullName>
    </submittedName>
</protein>
<dbReference type="OrthoDB" id="2675946at2759"/>
<sequence length="839" mass="95038">MLSPSSSSIDMQSPNGDTILIPPRNPFHKLRGISQSTVPIHPTRRNKPLRQASIEIEKSVPKTTNIERLKTALVEYRFPQNKEDEPSFAGTFAEELRLKPKEACTADGILGDKVDLVEEFGVGGAAADGVLGYDEVEDLYYEEEALAALDDSEGEGGALEDVPRNGRSFKDFQKRIRVKENKRAKMNCRKAGYQNATGCCQSKDCKVCHVFLLILAALFDILPLDSDIFIHRLCQADDVHHLLLYIWHTSERPKRDRRGIDLVGTFLGVVSFQFVSSSPYSQSNCRSHKSKSYTLASAAFVKNTHDPTLRTLRPTTSVHGDALRGRMNQAYNRSRVCVLLLTVLVKEKTLPMYFWRQLQMNKWPTLGRLFVALWTFNPPHGCTNCHYSNGRRINPVYLTLIAHQDSKRSSIGAFAFYHHFLFDLAKVDWSLDKRWRQVQVLHSRKFFVTLYYKQSLYNLYIKAFPKAGCSRPKAHKLPTKTNRSKYACRVYAEKTSRMGLVQGETYYDTYALALPKEVIIHQYRVTTSCIDVSRASSLRSSWKQGARGLRSRLQNQFTMKLFRRDNLAGAANYCAMIIVLRGCLLSSVPPLYKLFSIARRCNLPGILSLLKAKEGCNIDFQRTQNQELRRSLEEMRSLLASSNSELMQLHQLLEQRITVLSPTKALSNEAYQFQTSSRELISANASGVYIADDESGIWAFVNPSLKALRERTLVDVALPPTAPLDTDIGAAISWQQVFDLTKHPSFYGSPSKSLDNLKYSLREQWACYTYEEPVFDSSGTQTGDSDVLDFGALNVYRTILSEKDFDDEFLTYNLAQQPVGLPRSGLILFELCSAQGRRL</sequence>